<dbReference type="InterPro" id="IPR000424">
    <property type="entry name" value="Primosome_PriB/ssb"/>
</dbReference>
<dbReference type="EMBL" id="JAGQDG010000002">
    <property type="protein sequence ID" value="MBQ0934755.1"/>
    <property type="molecule type" value="Genomic_DNA"/>
</dbReference>
<dbReference type="InterPro" id="IPR023646">
    <property type="entry name" value="Prisomal_replication_PriB"/>
</dbReference>
<protein>
    <submittedName>
        <fullName evidence="5">Primosomal replication protein N</fullName>
    </submittedName>
</protein>
<proteinExistence type="predicted"/>
<sequence length="93" mass="10038">MNRWVLAAEVIERSAMRYTPAGVPALDLKLKAESTVMEDGQPRKVSLEVKAVAIGEITRSVNALVLGEPVQCAGFLTTSRNGKGLVYHLTELA</sequence>
<keyword evidence="2" id="KW-0235">DNA replication</keyword>
<dbReference type="Proteomes" id="UP000672097">
    <property type="component" value="Unassembled WGS sequence"/>
</dbReference>
<evidence type="ECO:0000313" key="6">
    <source>
        <dbReference type="Proteomes" id="UP000672097"/>
    </source>
</evidence>
<evidence type="ECO:0000313" key="5">
    <source>
        <dbReference type="EMBL" id="MBQ0934755.1"/>
    </source>
</evidence>
<evidence type="ECO:0000256" key="3">
    <source>
        <dbReference type="ARBA" id="ARBA00023125"/>
    </source>
</evidence>
<dbReference type="PIRSF" id="PIRSF003135">
    <property type="entry name" value="Primosomal_n"/>
    <property type="match status" value="1"/>
</dbReference>
<comment type="caution">
    <text evidence="5">The sequence shown here is derived from an EMBL/GenBank/DDBJ whole genome shotgun (WGS) entry which is preliminary data.</text>
</comment>
<gene>
    <name evidence="5" type="primary">priB</name>
    <name evidence="5" type="ORF">KAK11_05380</name>
</gene>
<keyword evidence="3 4" id="KW-0238">DNA-binding</keyword>
<dbReference type="NCBIfam" id="TIGR04418">
    <property type="entry name" value="PriB_gamma"/>
    <property type="match status" value="1"/>
</dbReference>
<name>A0ABS5DUG3_9BURK</name>
<keyword evidence="6" id="KW-1185">Reference proteome</keyword>
<organism evidence="5 6">
    <name type="scientific">Ideonella paludis</name>
    <dbReference type="NCBI Taxonomy" id="1233411"/>
    <lineage>
        <taxon>Bacteria</taxon>
        <taxon>Pseudomonadati</taxon>
        <taxon>Pseudomonadota</taxon>
        <taxon>Betaproteobacteria</taxon>
        <taxon>Burkholderiales</taxon>
        <taxon>Sphaerotilaceae</taxon>
        <taxon>Ideonella</taxon>
    </lineage>
</organism>
<reference evidence="5 6" key="1">
    <citation type="submission" date="2021-04" db="EMBL/GenBank/DDBJ databases">
        <title>The genome sequence of type strain Ideonella paludis KCTC 32238.</title>
        <authorList>
            <person name="Liu Y."/>
        </authorList>
    </citation>
    <scope>NUCLEOTIDE SEQUENCE [LARGE SCALE GENOMIC DNA]</scope>
    <source>
        <strain evidence="5 6">KCTC 32238</strain>
    </source>
</reference>
<evidence type="ECO:0000256" key="1">
    <source>
        <dbReference type="ARBA" id="ARBA00022515"/>
    </source>
</evidence>
<keyword evidence="1" id="KW-0639">Primosome</keyword>
<dbReference type="RefSeq" id="WP_210807017.1">
    <property type="nucleotide sequence ID" value="NZ_JAGQDG010000002.1"/>
</dbReference>
<dbReference type="SUPFAM" id="SSF50249">
    <property type="entry name" value="Nucleic acid-binding proteins"/>
    <property type="match status" value="1"/>
</dbReference>
<accession>A0ABS5DUG3</accession>
<dbReference type="Gene3D" id="2.40.50.140">
    <property type="entry name" value="Nucleic acid-binding proteins"/>
    <property type="match status" value="1"/>
</dbReference>
<evidence type="ECO:0000256" key="2">
    <source>
        <dbReference type="ARBA" id="ARBA00022705"/>
    </source>
</evidence>
<dbReference type="PROSITE" id="PS50935">
    <property type="entry name" value="SSB"/>
    <property type="match status" value="1"/>
</dbReference>
<dbReference type="InterPro" id="IPR012340">
    <property type="entry name" value="NA-bd_OB-fold"/>
</dbReference>
<evidence type="ECO:0000256" key="4">
    <source>
        <dbReference type="PROSITE-ProRule" id="PRU00252"/>
    </source>
</evidence>
<dbReference type="Pfam" id="PF22657">
    <property type="entry name" value="SSB_1"/>
    <property type="match status" value="1"/>
</dbReference>